<dbReference type="Proteomes" id="UP000029488">
    <property type="component" value="Chromosome"/>
</dbReference>
<dbReference type="NCBIfam" id="NF002049">
    <property type="entry name" value="PRK00881.1"/>
    <property type="match status" value="1"/>
</dbReference>
<dbReference type="EMBL" id="CP007646">
    <property type="protein sequence ID" value="AIR10412.1"/>
    <property type="molecule type" value="Genomic_DNA"/>
</dbReference>
<dbReference type="CDD" id="cd01421">
    <property type="entry name" value="IMPCH"/>
    <property type="match status" value="1"/>
</dbReference>
<evidence type="ECO:0000256" key="10">
    <source>
        <dbReference type="HAMAP-Rule" id="MF_00139"/>
    </source>
</evidence>
<comment type="pathway">
    <text evidence="2 10">Purine metabolism; IMP biosynthesis via de novo pathway; 5-formamido-1-(5-phospho-D-ribosyl)imidazole-4-carboxamide from 5-amino-1-(5-phospho-D-ribosyl)imidazole-4-carboxamide (10-formyl THF route): step 1/1.</text>
</comment>
<feature type="domain" description="MGS-like" evidence="11">
    <location>
        <begin position="1"/>
        <end position="144"/>
    </location>
</feature>
<evidence type="ECO:0000313" key="13">
    <source>
        <dbReference type="Proteomes" id="UP000029488"/>
    </source>
</evidence>
<evidence type="ECO:0000256" key="9">
    <source>
        <dbReference type="ARBA" id="ARBA00050687"/>
    </source>
</evidence>
<dbReference type="FunFam" id="3.40.50.1380:FF:000001">
    <property type="entry name" value="Bifunctional purine biosynthesis protein PurH"/>
    <property type="match status" value="1"/>
</dbReference>
<dbReference type="PROSITE" id="PS51855">
    <property type="entry name" value="MGS"/>
    <property type="match status" value="1"/>
</dbReference>
<evidence type="ECO:0000256" key="2">
    <source>
        <dbReference type="ARBA" id="ARBA00004954"/>
    </source>
</evidence>
<dbReference type="GO" id="GO:0006189">
    <property type="term" value="P:'de novo' IMP biosynthetic process"/>
    <property type="evidence" value="ECO:0007669"/>
    <property type="project" value="UniProtKB-UniRule"/>
</dbReference>
<comment type="domain">
    <text evidence="10">The IMP cyclohydrolase activity resides in the N-terminal region.</text>
</comment>
<dbReference type="SUPFAM" id="SSF53927">
    <property type="entry name" value="Cytidine deaminase-like"/>
    <property type="match status" value="1"/>
</dbReference>
<dbReference type="Pfam" id="PF02142">
    <property type="entry name" value="MGS"/>
    <property type="match status" value="1"/>
</dbReference>
<keyword evidence="4 10" id="KW-0808">Transferase</keyword>
<organism evidence="12 13">
    <name type="scientific">Ligilactobacillus salivarius</name>
    <dbReference type="NCBI Taxonomy" id="1624"/>
    <lineage>
        <taxon>Bacteria</taxon>
        <taxon>Bacillati</taxon>
        <taxon>Bacillota</taxon>
        <taxon>Bacilli</taxon>
        <taxon>Lactobacillales</taxon>
        <taxon>Lactobacillaceae</taxon>
        <taxon>Ligilactobacillus</taxon>
    </lineage>
</organism>
<dbReference type="InterPro" id="IPR016193">
    <property type="entry name" value="Cytidine_deaminase-like"/>
</dbReference>
<evidence type="ECO:0000256" key="3">
    <source>
        <dbReference type="ARBA" id="ARBA00007667"/>
    </source>
</evidence>
<dbReference type="NCBIfam" id="TIGR00355">
    <property type="entry name" value="purH"/>
    <property type="match status" value="1"/>
</dbReference>
<dbReference type="SMART" id="SM00798">
    <property type="entry name" value="AICARFT_IMPCHas"/>
    <property type="match status" value="1"/>
</dbReference>
<reference evidence="12 13" key="1">
    <citation type="journal article" date="2014" name="BMC Genomics">
        <title>Unusual genome complexity in Lactobacillus salivarius JCM1046.</title>
        <authorList>
            <person name="Raftis E.J."/>
            <person name="Forde B.M."/>
            <person name="Claesson M.J."/>
            <person name="O'Toole P.W."/>
        </authorList>
    </citation>
    <scope>NUCLEOTIDE SEQUENCE [LARGE SCALE GENOMIC DNA]</scope>
    <source>
        <strain evidence="12 13">JCM1046</strain>
    </source>
</reference>
<proteinExistence type="inferred from homology"/>
<dbReference type="Gene3D" id="3.40.140.20">
    <property type="match status" value="2"/>
</dbReference>
<dbReference type="UniPathway" id="UPA00074">
    <property type="reaction ID" value="UER00133"/>
</dbReference>
<dbReference type="GO" id="GO:0005829">
    <property type="term" value="C:cytosol"/>
    <property type="evidence" value="ECO:0007669"/>
    <property type="project" value="TreeGrafter"/>
</dbReference>
<dbReference type="KEGG" id="lsj:LSJ_0720"/>
<comment type="catalytic activity">
    <reaction evidence="9 10">
        <text>IMP + H2O = 5-formamido-1-(5-phospho-D-ribosyl)imidazole-4-carboxamide</text>
        <dbReference type="Rhea" id="RHEA:18445"/>
        <dbReference type="ChEBI" id="CHEBI:15377"/>
        <dbReference type="ChEBI" id="CHEBI:58053"/>
        <dbReference type="ChEBI" id="CHEBI:58467"/>
        <dbReference type="EC" id="3.5.4.10"/>
    </reaction>
</comment>
<dbReference type="InterPro" id="IPR011607">
    <property type="entry name" value="MGS-like_dom"/>
</dbReference>
<dbReference type="GO" id="GO:0004643">
    <property type="term" value="F:phosphoribosylaminoimidazolecarboxamide formyltransferase activity"/>
    <property type="evidence" value="ECO:0007669"/>
    <property type="project" value="UniProtKB-UniRule"/>
</dbReference>
<dbReference type="InterPro" id="IPR036914">
    <property type="entry name" value="MGS-like_dom_sf"/>
</dbReference>
<protein>
    <recommendedName>
        <fullName evidence="10">Bifunctional purine biosynthesis protein PurH</fullName>
    </recommendedName>
    <domain>
        <recommendedName>
            <fullName evidence="10">Phosphoribosylaminoimidazolecarboxamide formyltransferase</fullName>
            <ecNumber evidence="10">2.1.2.3</ecNumber>
        </recommendedName>
        <alternativeName>
            <fullName evidence="10">AICAR transformylase</fullName>
        </alternativeName>
    </domain>
    <domain>
        <recommendedName>
            <fullName evidence="10">IMP cyclohydrolase</fullName>
            <ecNumber evidence="10">3.5.4.10</ecNumber>
        </recommendedName>
        <alternativeName>
            <fullName evidence="10">ATIC</fullName>
        </alternativeName>
        <alternativeName>
            <fullName evidence="10">IMP synthase</fullName>
        </alternativeName>
        <alternativeName>
            <fullName evidence="10">Inosinicase</fullName>
        </alternativeName>
    </domain>
</protein>
<evidence type="ECO:0000256" key="1">
    <source>
        <dbReference type="ARBA" id="ARBA00004844"/>
    </source>
</evidence>
<accession>A0A089RUZ6</accession>
<dbReference type="Gene3D" id="3.40.50.1380">
    <property type="entry name" value="Methylglyoxal synthase-like domain"/>
    <property type="match status" value="1"/>
</dbReference>
<dbReference type="PIRSF" id="PIRSF000414">
    <property type="entry name" value="AICARFT_IMPCHas"/>
    <property type="match status" value="1"/>
</dbReference>
<dbReference type="HAMAP" id="MF_00139">
    <property type="entry name" value="PurH"/>
    <property type="match status" value="1"/>
</dbReference>
<dbReference type="FunFam" id="3.40.140.20:FF:000002">
    <property type="entry name" value="Bifunctional purine biosynthesis protein PurH"/>
    <property type="match status" value="1"/>
</dbReference>
<dbReference type="Pfam" id="PF01808">
    <property type="entry name" value="AICARFT_IMPCHas"/>
    <property type="match status" value="1"/>
</dbReference>
<dbReference type="InterPro" id="IPR024051">
    <property type="entry name" value="AICAR_Tfase_dup_dom_sf"/>
</dbReference>
<dbReference type="EC" id="3.5.4.10" evidence="10"/>
<dbReference type="AlphaFoldDB" id="A0A089RUZ6"/>
<dbReference type="GO" id="GO:0003937">
    <property type="term" value="F:IMP cyclohydrolase activity"/>
    <property type="evidence" value="ECO:0007669"/>
    <property type="project" value="UniProtKB-UniRule"/>
</dbReference>
<evidence type="ECO:0000259" key="11">
    <source>
        <dbReference type="PROSITE" id="PS51855"/>
    </source>
</evidence>
<gene>
    <name evidence="10 12" type="primary">purH</name>
    <name evidence="12" type="ORF">LSJ_0720</name>
</gene>
<dbReference type="SUPFAM" id="SSF52335">
    <property type="entry name" value="Methylglyoxal synthase-like"/>
    <property type="match status" value="1"/>
</dbReference>
<evidence type="ECO:0000256" key="8">
    <source>
        <dbReference type="ARBA" id="ARBA00050488"/>
    </source>
</evidence>
<keyword evidence="7 10" id="KW-0511">Multifunctional enzyme</keyword>
<evidence type="ECO:0000256" key="5">
    <source>
        <dbReference type="ARBA" id="ARBA00022755"/>
    </source>
</evidence>
<dbReference type="SMART" id="SM00851">
    <property type="entry name" value="MGS"/>
    <property type="match status" value="1"/>
</dbReference>
<comment type="pathway">
    <text evidence="1 10">Purine metabolism; IMP biosynthesis via de novo pathway; IMP from 5-formamido-1-(5-phospho-D-ribosyl)imidazole-4-carboxamide: step 1/1.</text>
</comment>
<dbReference type="PANTHER" id="PTHR11692">
    <property type="entry name" value="BIFUNCTIONAL PURINE BIOSYNTHESIS PROTEIN PURH"/>
    <property type="match status" value="1"/>
</dbReference>
<evidence type="ECO:0000256" key="6">
    <source>
        <dbReference type="ARBA" id="ARBA00022801"/>
    </source>
</evidence>
<evidence type="ECO:0000313" key="12">
    <source>
        <dbReference type="EMBL" id="AIR10412.1"/>
    </source>
</evidence>
<dbReference type="FunFam" id="3.40.140.20:FF:000001">
    <property type="entry name" value="Bifunctional purine biosynthesis protein PurH"/>
    <property type="match status" value="1"/>
</dbReference>
<dbReference type="RefSeq" id="WP_034982875.1">
    <property type="nucleotide sequence ID" value="NZ_CP007646.1"/>
</dbReference>
<comment type="catalytic activity">
    <reaction evidence="8 10">
        <text>(6R)-10-formyltetrahydrofolate + 5-amino-1-(5-phospho-beta-D-ribosyl)imidazole-4-carboxamide = 5-formamido-1-(5-phospho-D-ribosyl)imidazole-4-carboxamide + (6S)-5,6,7,8-tetrahydrofolate</text>
        <dbReference type="Rhea" id="RHEA:22192"/>
        <dbReference type="ChEBI" id="CHEBI:57453"/>
        <dbReference type="ChEBI" id="CHEBI:58467"/>
        <dbReference type="ChEBI" id="CHEBI:58475"/>
        <dbReference type="ChEBI" id="CHEBI:195366"/>
        <dbReference type="EC" id="2.1.2.3"/>
    </reaction>
</comment>
<dbReference type="EC" id="2.1.2.3" evidence="10"/>
<sequence>MKRALVSVSDKNNLVPFVKKLVEHDFEIVSTGGTKKYLDEAGIKTISVEEVTHFPEILDGRVKTLNPYIHGGLLARRELPEHMETLKEQNITPIDLVCVNLYPFKQTIENPEVTLENAIENIDIGGPSMLRSAAKNYRDVVVVVDADDYEGLEKELDENGEISLETRFKLSAKTFRHTAAYDALIADYLSKQAGKDNPEKLTLTYDLISSMRYGENSHQKAWFYEDAMPKAYSITQAKQLNGKKLSFNNIRDADAAIRAVREFDGPTVVALKHMNPCGIGQADNIELAWDRAYEADSISIFGGVIALNRKVDLATAEKMHKLFLEIIIAPEFDADALEVLSKKKNLRLLQLDFTKKDEDVRDETVSIMGGLLRQEQDVIDENPKNWEVVTENAPSDSQLETLLFAWKAVKHTKSNAIVVANDERTLGIGAGQPNRIDSTKIAIKHAGDSLNDKAVLASDAFFPMDDCVQYAAEHGIKAIVQPGGSIRDKDSIAMANKYGVAMVFTGVRHFRH</sequence>
<dbReference type="PANTHER" id="PTHR11692:SF0">
    <property type="entry name" value="BIFUNCTIONAL PURINE BIOSYNTHESIS PROTEIN ATIC"/>
    <property type="match status" value="1"/>
</dbReference>
<name>A0A089RUZ6_9LACO</name>
<keyword evidence="5 10" id="KW-0658">Purine biosynthesis</keyword>
<keyword evidence="6 10" id="KW-0378">Hydrolase</keyword>
<dbReference type="InterPro" id="IPR002695">
    <property type="entry name" value="PurH-like"/>
</dbReference>
<evidence type="ECO:0000256" key="4">
    <source>
        <dbReference type="ARBA" id="ARBA00022679"/>
    </source>
</evidence>
<evidence type="ECO:0000256" key="7">
    <source>
        <dbReference type="ARBA" id="ARBA00023268"/>
    </source>
</evidence>
<comment type="similarity">
    <text evidence="3 10">Belongs to the PurH family.</text>
</comment>